<dbReference type="Gene3D" id="2.40.50.100">
    <property type="match status" value="1"/>
</dbReference>
<dbReference type="InterPro" id="IPR003016">
    <property type="entry name" value="2-oxoA_DH_lipoyl-BS"/>
</dbReference>
<comment type="similarity">
    <text evidence="1 3">Belongs to the GcvH family.</text>
</comment>
<proteinExistence type="inferred from homology"/>
<dbReference type="PROSITE" id="PS00189">
    <property type="entry name" value="LIPOYL"/>
    <property type="match status" value="1"/>
</dbReference>
<dbReference type="Proteomes" id="UP000218067">
    <property type="component" value="Chromosome"/>
</dbReference>
<dbReference type="InterPro" id="IPR033753">
    <property type="entry name" value="GCV_H/Fam206"/>
</dbReference>
<evidence type="ECO:0000256" key="4">
    <source>
        <dbReference type="PIRSR" id="PIRSR617453-50"/>
    </source>
</evidence>
<dbReference type="InterPro" id="IPR002930">
    <property type="entry name" value="GCV_H"/>
</dbReference>
<dbReference type="InterPro" id="IPR000089">
    <property type="entry name" value="Biotin_lipoyl"/>
</dbReference>
<dbReference type="NCBIfam" id="NF002270">
    <property type="entry name" value="PRK01202.1"/>
    <property type="match status" value="1"/>
</dbReference>
<dbReference type="CDD" id="cd06848">
    <property type="entry name" value="GCS_H"/>
    <property type="match status" value="1"/>
</dbReference>
<evidence type="ECO:0000256" key="2">
    <source>
        <dbReference type="ARBA" id="ARBA00022823"/>
    </source>
</evidence>
<feature type="domain" description="Lipoyl-binding" evidence="5">
    <location>
        <begin position="31"/>
        <end position="113"/>
    </location>
</feature>
<sequence>MTDRKIPGDRSYTADHEWIDIAPGAATPDGPVRVGITSVAVEALGDLVFVQLPEVGGTVSAGESCGEVESTKTVSDLIAPASGEIVEVNTAAVDDPATIATDPYGAGWLYSVQPTAVGDLLTASEYAGQNGLSL</sequence>
<evidence type="ECO:0000259" key="5">
    <source>
        <dbReference type="PROSITE" id="PS50968"/>
    </source>
</evidence>
<gene>
    <name evidence="3 6" type="primary">gcvH</name>
    <name evidence="6" type="ORF">SHTP_4848</name>
</gene>
<dbReference type="PANTHER" id="PTHR11715:SF3">
    <property type="entry name" value="GLYCINE CLEAVAGE SYSTEM H PROTEIN-RELATED"/>
    <property type="match status" value="1"/>
</dbReference>
<dbReference type="SUPFAM" id="SSF51230">
    <property type="entry name" value="Single hybrid motif"/>
    <property type="match status" value="1"/>
</dbReference>
<reference evidence="6 7" key="1">
    <citation type="submission" date="2016-08" db="EMBL/GenBank/DDBJ databases">
        <title>Complete genome sequence of Mycobacterium shinshuense, a subspecies of M. ulcerans.</title>
        <authorList>
            <person name="Yoshida M."/>
            <person name="Ogura Y."/>
            <person name="Hayashi T."/>
            <person name="Hoshino Y."/>
        </authorList>
    </citation>
    <scope>NUCLEOTIDE SEQUENCE [LARGE SCALE GENOMIC DNA]</scope>
    <source>
        <strain evidence="7">ATCC 33728</strain>
    </source>
</reference>
<dbReference type="RefSeq" id="WP_096372121.1">
    <property type="nucleotide sequence ID" value="NZ_AP017624.1"/>
</dbReference>
<dbReference type="PANTHER" id="PTHR11715">
    <property type="entry name" value="GLYCINE CLEAVAGE SYSTEM H PROTEIN"/>
    <property type="match status" value="1"/>
</dbReference>
<dbReference type="InterPro" id="IPR011053">
    <property type="entry name" value="Single_hybrid_motif"/>
</dbReference>
<dbReference type="GO" id="GO:0009249">
    <property type="term" value="P:protein lipoylation"/>
    <property type="evidence" value="ECO:0007669"/>
    <property type="project" value="TreeGrafter"/>
</dbReference>
<dbReference type="GO" id="GO:0019464">
    <property type="term" value="P:glycine decarboxylation via glycine cleavage system"/>
    <property type="evidence" value="ECO:0007669"/>
    <property type="project" value="UniProtKB-UniRule"/>
</dbReference>
<evidence type="ECO:0000313" key="7">
    <source>
        <dbReference type="Proteomes" id="UP000218067"/>
    </source>
</evidence>
<accession>A0A1B4Y9H4</accession>
<name>A0A1B4Y9H4_MYCUL</name>
<dbReference type="AlphaFoldDB" id="A0A1B4Y9H4"/>
<evidence type="ECO:0000256" key="3">
    <source>
        <dbReference type="HAMAP-Rule" id="MF_00272"/>
    </source>
</evidence>
<protein>
    <recommendedName>
        <fullName evidence="3">Glycine cleavage system H protein</fullName>
    </recommendedName>
</protein>
<dbReference type="NCBIfam" id="TIGR00527">
    <property type="entry name" value="gcvH"/>
    <property type="match status" value="1"/>
</dbReference>
<comment type="function">
    <text evidence="3">The glycine cleavage system catalyzes the degradation of glycine. The H protein shuttles the methylamine group of glycine from the P protein to the T protein.</text>
</comment>
<feature type="modified residue" description="N6-lipoyllysine" evidence="3 4">
    <location>
        <position position="72"/>
    </location>
</feature>
<dbReference type="GO" id="GO:0005960">
    <property type="term" value="C:glycine cleavage complex"/>
    <property type="evidence" value="ECO:0007669"/>
    <property type="project" value="InterPro"/>
</dbReference>
<evidence type="ECO:0000256" key="1">
    <source>
        <dbReference type="ARBA" id="ARBA00009249"/>
    </source>
</evidence>
<dbReference type="Pfam" id="PF01597">
    <property type="entry name" value="GCV_H"/>
    <property type="match status" value="1"/>
</dbReference>
<organism evidence="6 7">
    <name type="scientific">Mycobacterium ulcerans subsp. shinshuense</name>
    <dbReference type="NCBI Taxonomy" id="1124626"/>
    <lineage>
        <taxon>Bacteria</taxon>
        <taxon>Bacillati</taxon>
        <taxon>Actinomycetota</taxon>
        <taxon>Actinomycetes</taxon>
        <taxon>Mycobacteriales</taxon>
        <taxon>Mycobacteriaceae</taxon>
        <taxon>Mycobacterium</taxon>
        <taxon>Mycobacterium ulcerans group</taxon>
    </lineage>
</organism>
<comment type="cofactor">
    <cofactor evidence="3">
        <name>(R)-lipoate</name>
        <dbReference type="ChEBI" id="CHEBI:83088"/>
    </cofactor>
    <text evidence="3">Binds 1 lipoyl cofactor covalently.</text>
</comment>
<dbReference type="HAMAP" id="MF_00272">
    <property type="entry name" value="GcvH"/>
    <property type="match status" value="1"/>
</dbReference>
<dbReference type="GO" id="GO:0005829">
    <property type="term" value="C:cytosol"/>
    <property type="evidence" value="ECO:0007669"/>
    <property type="project" value="TreeGrafter"/>
</dbReference>
<keyword evidence="2 3" id="KW-0450">Lipoyl</keyword>
<dbReference type="EMBL" id="AP017624">
    <property type="protein sequence ID" value="BAV43709.1"/>
    <property type="molecule type" value="Genomic_DNA"/>
</dbReference>
<dbReference type="PROSITE" id="PS50968">
    <property type="entry name" value="BIOTINYL_LIPOYL"/>
    <property type="match status" value="1"/>
</dbReference>
<dbReference type="InterPro" id="IPR017453">
    <property type="entry name" value="GCV_H_sub"/>
</dbReference>
<evidence type="ECO:0000313" key="6">
    <source>
        <dbReference type="EMBL" id="BAV43709.1"/>
    </source>
</evidence>
<comment type="subunit">
    <text evidence="3">The glycine cleavage system is composed of four proteins: P, T, L and H.</text>
</comment>
<dbReference type="GeneID" id="93439402"/>